<keyword evidence="8" id="KW-1185">Reference proteome</keyword>
<dbReference type="InterPro" id="IPR033452">
    <property type="entry name" value="GH30_C"/>
</dbReference>
<reference evidence="7 8" key="1">
    <citation type="submission" date="2020-11" db="EMBL/GenBank/DDBJ databases">
        <authorList>
            <person name="Kim M.K."/>
        </authorList>
    </citation>
    <scope>NUCLEOTIDE SEQUENCE [LARGE SCALE GENOMIC DNA]</scope>
    <source>
        <strain evidence="7 8">BT683</strain>
    </source>
</reference>
<dbReference type="Proteomes" id="UP000597617">
    <property type="component" value="Unassembled WGS sequence"/>
</dbReference>
<dbReference type="Gene3D" id="3.20.20.80">
    <property type="entry name" value="Glycosidases"/>
    <property type="match status" value="1"/>
</dbReference>
<protein>
    <submittedName>
        <fullName evidence="7">Glucosylceramidase</fullName>
    </submittedName>
</protein>
<keyword evidence="3 4" id="KW-0378">Hydrolase</keyword>
<proteinExistence type="inferred from homology"/>
<keyword evidence="2" id="KW-0732">Signal</keyword>
<evidence type="ECO:0000259" key="6">
    <source>
        <dbReference type="Pfam" id="PF17189"/>
    </source>
</evidence>
<comment type="similarity">
    <text evidence="1 4">Belongs to the glycosyl hydrolase 30 family.</text>
</comment>
<evidence type="ECO:0000256" key="3">
    <source>
        <dbReference type="ARBA" id="ARBA00022801"/>
    </source>
</evidence>
<dbReference type="InterPro" id="IPR001139">
    <property type="entry name" value="Glyco_hydro_30"/>
</dbReference>
<organism evidence="7 8">
    <name type="scientific">Hymenobacter jeongseonensis</name>
    <dbReference type="NCBI Taxonomy" id="2791027"/>
    <lineage>
        <taxon>Bacteria</taxon>
        <taxon>Pseudomonadati</taxon>
        <taxon>Bacteroidota</taxon>
        <taxon>Cytophagia</taxon>
        <taxon>Cytophagales</taxon>
        <taxon>Hymenobacteraceae</taxon>
        <taxon>Hymenobacter</taxon>
    </lineage>
</organism>
<dbReference type="PANTHER" id="PTHR11069:SF23">
    <property type="entry name" value="LYSOSOMAL ACID GLUCOSYLCERAMIDASE"/>
    <property type="match status" value="1"/>
</dbReference>
<dbReference type="InterPro" id="IPR017853">
    <property type="entry name" value="GH"/>
</dbReference>
<evidence type="ECO:0000313" key="8">
    <source>
        <dbReference type="Proteomes" id="UP000597617"/>
    </source>
</evidence>
<gene>
    <name evidence="7" type="ORF">I2I05_18015</name>
</gene>
<dbReference type="Pfam" id="PF02055">
    <property type="entry name" value="Glyco_hydro_30"/>
    <property type="match status" value="1"/>
</dbReference>
<dbReference type="Gene3D" id="2.60.40.1180">
    <property type="entry name" value="Golgi alpha-mannosidase II"/>
    <property type="match status" value="1"/>
</dbReference>
<comment type="caution">
    <text evidence="7">The sequence shown here is derived from an EMBL/GenBank/DDBJ whole genome shotgun (WGS) entry which is preliminary data.</text>
</comment>
<name>A0ABS0ILS0_9BACT</name>
<evidence type="ECO:0000256" key="1">
    <source>
        <dbReference type="ARBA" id="ARBA00005382"/>
    </source>
</evidence>
<keyword evidence="4" id="KW-0326">Glycosidase</keyword>
<dbReference type="Pfam" id="PF17189">
    <property type="entry name" value="Glyco_hydro_30C"/>
    <property type="match status" value="1"/>
</dbReference>
<evidence type="ECO:0000259" key="5">
    <source>
        <dbReference type="Pfam" id="PF02055"/>
    </source>
</evidence>
<dbReference type="EMBL" id="JADQDQ010000011">
    <property type="protein sequence ID" value="MBF9239293.1"/>
    <property type="molecule type" value="Genomic_DNA"/>
</dbReference>
<dbReference type="SUPFAM" id="SSF51445">
    <property type="entry name" value="(Trans)glycosidases"/>
    <property type="match status" value="1"/>
</dbReference>
<evidence type="ECO:0000256" key="4">
    <source>
        <dbReference type="RuleBase" id="RU361188"/>
    </source>
</evidence>
<evidence type="ECO:0000256" key="2">
    <source>
        <dbReference type="ARBA" id="ARBA00022729"/>
    </source>
</evidence>
<evidence type="ECO:0000313" key="7">
    <source>
        <dbReference type="EMBL" id="MBF9239293.1"/>
    </source>
</evidence>
<dbReference type="PANTHER" id="PTHR11069">
    <property type="entry name" value="GLUCOSYLCERAMIDASE"/>
    <property type="match status" value="1"/>
</dbReference>
<dbReference type="RefSeq" id="WP_196283646.1">
    <property type="nucleotide sequence ID" value="NZ_JADQDQ010000011.1"/>
</dbReference>
<dbReference type="InterPro" id="IPR013780">
    <property type="entry name" value="Glyco_hydro_b"/>
</dbReference>
<feature type="domain" description="Glycosyl hydrolase family 30 beta sandwich" evidence="6">
    <location>
        <begin position="422"/>
        <end position="481"/>
    </location>
</feature>
<feature type="domain" description="Glycosyl hydrolase family 30 TIM-barrel" evidence="5">
    <location>
        <begin position="89"/>
        <end position="419"/>
    </location>
</feature>
<dbReference type="InterPro" id="IPR033453">
    <property type="entry name" value="Glyco_hydro_30_TIM-barrel"/>
</dbReference>
<accession>A0ABS0ILS0</accession>
<sequence length="483" mass="52412">MFLPIRTRLFASGLLLLTAWGCKEKSEVKPDPTPPVVVPVAPSQIATWVTNADKSSLFARQRVVLNFTAAANSNPVIAVDTTQRYQTMDGFGYTLTGGSTQVLSRMGATERAALLRELFATDSTWLGVSYLRVSIGASDLSERVYTYNDLPAGQTDVNMNEFSLAPEREHFIPVLKEILALSPNIKIMGSPWTAPSWMKTNNNPVGGSLRPEFYAAYARYFVKYLQGMAAEGIPIDAITLQNEPLYGGNNPSMLMSAAEQTEFIKNHVGPALAAAGLSTKIIAYDHNADRPDYPIAVLSDPAARPYVDGSAFHLYGGSISALSTVHDAFPTKNIYFTEQWTQAPGSFASDVRYHVDNLIIGAPRNWSRNVLEWNLANDASYGPHTTGGCTECLGAVTISGNTVTRNPSYYTVAHASKFVRPGSVRVATNVPGNLQNVAYVRPDGRKVLVVLNTGSSLQTFNIQFKGKMASTALYGGAVGTYIW</sequence>